<dbReference type="PANTHER" id="PTHR43377">
    <property type="entry name" value="BILIVERDIN REDUCTASE A"/>
    <property type="match status" value="1"/>
</dbReference>
<evidence type="ECO:0000313" key="3">
    <source>
        <dbReference type="EMBL" id="AEQ53013.1"/>
    </source>
</evidence>
<keyword evidence="4" id="KW-1185">Reference proteome</keyword>
<dbReference type="eggNOG" id="COG0673">
    <property type="taxonomic scope" value="Bacteria"/>
</dbReference>
<dbReference type="SUPFAM" id="SSF51735">
    <property type="entry name" value="NAD(P)-binding Rossmann-fold domains"/>
    <property type="match status" value="1"/>
</dbReference>
<dbReference type="Proteomes" id="UP000008850">
    <property type="component" value="Chromosome"/>
</dbReference>
<evidence type="ECO:0000313" key="4">
    <source>
        <dbReference type="Proteomes" id="UP000008850"/>
    </source>
</evidence>
<evidence type="ECO:0000259" key="1">
    <source>
        <dbReference type="Pfam" id="PF01408"/>
    </source>
</evidence>
<dbReference type="InterPro" id="IPR004104">
    <property type="entry name" value="Gfo/Idh/MocA-like_OxRdtase_C"/>
</dbReference>
<dbReference type="KEGG" id="phl:KKY_3020"/>
<evidence type="ECO:0000259" key="2">
    <source>
        <dbReference type="Pfam" id="PF02894"/>
    </source>
</evidence>
<dbReference type="InterPro" id="IPR051450">
    <property type="entry name" value="Gfo/Idh/MocA_Oxidoreductases"/>
</dbReference>
<dbReference type="Gene3D" id="3.40.50.720">
    <property type="entry name" value="NAD(P)-binding Rossmann-like Domain"/>
    <property type="match status" value="1"/>
</dbReference>
<dbReference type="Pfam" id="PF02894">
    <property type="entry name" value="GFO_IDH_MocA_C"/>
    <property type="match status" value="1"/>
</dbReference>
<feature type="domain" description="Gfo/Idh/MocA-like oxidoreductase N-terminal" evidence="1">
    <location>
        <begin position="1"/>
        <end position="129"/>
    </location>
</feature>
<dbReference type="Pfam" id="PF01408">
    <property type="entry name" value="GFO_IDH_MocA"/>
    <property type="match status" value="1"/>
</dbReference>
<sequence length="429" mass="47343">MKYAIVGTGARHAMFRDAITTTFEGKAELVGLCDVNGHRLALSAQSVPERGGNGVATYRAEHFGQMISEQKPDAVIVTVPDDLHHEYIVAAMKRGCDVMTEKPMTTDLTRLKAILDAQRETGRKVSVTFNYRYTPARTQIKDILQSGAIGEIVAVDFSWHLDRVHGADYFRRWHRYKERSGGLLVHKSTHHFDLVNWWLGSVPETVSALGRRAFYAPEMADAMGLEGRSDRCHTCPVAARCDLRMDLEKDEKLKALYLDAEDFDGYERDRCVFAADITIEDTMAVQAGYRNGAMLNYTLCAYSPWEGLEIRFHGTKGELVHKHVEVHGVFGGKREKPVDDAMTTMLHMAGEAPRQIDVWTGTGGHGGADPIMLGYLFDASGMDADLYGRSSSHVDGAWSILTGIAANRSIASGGTVNVAAMLNENGIDL</sequence>
<dbReference type="Gene3D" id="3.30.360.10">
    <property type="entry name" value="Dihydrodipicolinate Reductase, domain 2"/>
    <property type="match status" value="1"/>
</dbReference>
<dbReference type="InterPro" id="IPR000683">
    <property type="entry name" value="Gfo/Idh/MocA-like_OxRdtase_N"/>
</dbReference>
<dbReference type="PANTHER" id="PTHR43377:SF2">
    <property type="entry name" value="BINDING ROSSMANN FOLD OXIDOREDUCTASE, PUTATIVE (AFU_ORTHOLOGUE AFUA_4G00560)-RELATED"/>
    <property type="match status" value="1"/>
</dbReference>
<dbReference type="GO" id="GO:0000166">
    <property type="term" value="F:nucleotide binding"/>
    <property type="evidence" value="ECO:0007669"/>
    <property type="project" value="InterPro"/>
</dbReference>
<dbReference type="SUPFAM" id="SSF55347">
    <property type="entry name" value="Glyceraldehyde-3-phosphate dehydrogenase-like, C-terminal domain"/>
    <property type="match status" value="1"/>
</dbReference>
<feature type="domain" description="Gfo/Idh/MocA-like oxidoreductase C-terminal" evidence="2">
    <location>
        <begin position="141"/>
        <end position="357"/>
    </location>
</feature>
<proteinExistence type="predicted"/>
<gene>
    <name evidence="3" type="ordered locus">KKY_3020</name>
</gene>
<dbReference type="HOGENOM" id="CLU_052304_0_0_5"/>
<accession>G4RFL1</accession>
<dbReference type="RefSeq" id="WP_014132160.1">
    <property type="nucleotide sequence ID" value="NC_016078.1"/>
</dbReference>
<organism evidence="3 4">
    <name type="scientific">Pelagibacterium halotolerans (strain DSM 22347 / JCM 15775 / CGMCC 1.7692 / B2)</name>
    <dbReference type="NCBI Taxonomy" id="1082931"/>
    <lineage>
        <taxon>Bacteria</taxon>
        <taxon>Pseudomonadati</taxon>
        <taxon>Pseudomonadota</taxon>
        <taxon>Alphaproteobacteria</taxon>
        <taxon>Hyphomicrobiales</taxon>
        <taxon>Devosiaceae</taxon>
        <taxon>Pelagibacterium</taxon>
    </lineage>
</organism>
<reference evidence="3 4" key="1">
    <citation type="journal article" date="2012" name="J. Bacteriol.">
        <title>Complete genome sequence of Pelagibacterium halotolerans B2T.</title>
        <authorList>
            <person name="Huo Y.Y."/>
            <person name="Cheng H."/>
            <person name="Han X.F."/>
            <person name="Jiang X.W."/>
            <person name="Sun C."/>
            <person name="Zhang X.Q."/>
            <person name="Zhu X.F."/>
            <person name="Liu Y.F."/>
            <person name="Li P.F."/>
            <person name="Ni P.X."/>
            <person name="Wu M."/>
        </authorList>
    </citation>
    <scope>NUCLEOTIDE SEQUENCE [LARGE SCALE GENOMIC DNA]</scope>
    <source>
        <strain evidence="4">DSM 22347 / JCM 15775 / CGMCC 1.7692 / B2</strain>
    </source>
</reference>
<dbReference type="STRING" id="1082931.KKY_3020"/>
<dbReference type="PATRIC" id="fig|1082931.4.peg.2976"/>
<name>G4RFL1_PELHB</name>
<dbReference type="AlphaFoldDB" id="G4RFL1"/>
<dbReference type="EMBL" id="CP003075">
    <property type="protein sequence ID" value="AEQ53013.1"/>
    <property type="molecule type" value="Genomic_DNA"/>
</dbReference>
<protein>
    <submittedName>
        <fullName evidence="3">Myo-inositol 2-dehydrogenase 1</fullName>
    </submittedName>
</protein>
<dbReference type="InterPro" id="IPR036291">
    <property type="entry name" value="NAD(P)-bd_dom_sf"/>
</dbReference>